<keyword evidence="9" id="KW-1133">Transmembrane helix</keyword>
<evidence type="ECO:0000256" key="2">
    <source>
        <dbReference type="ARBA" id="ARBA00012438"/>
    </source>
</evidence>
<dbReference type="InterPro" id="IPR005467">
    <property type="entry name" value="His_kinase_dom"/>
</dbReference>
<dbReference type="InterPro" id="IPR036097">
    <property type="entry name" value="HisK_dim/P_sf"/>
</dbReference>
<evidence type="ECO:0000256" key="8">
    <source>
        <dbReference type="PROSITE-ProRule" id="PRU00169"/>
    </source>
</evidence>
<feature type="domain" description="PAC" evidence="13">
    <location>
        <begin position="307"/>
        <end position="357"/>
    </location>
</feature>
<keyword evidence="7 9" id="KW-0472">Membrane</keyword>
<evidence type="ECO:0000259" key="12">
    <source>
        <dbReference type="PROSITE" id="PS50112"/>
    </source>
</evidence>
<dbReference type="KEGG" id="spai:FPZ24_12905"/>
<keyword evidence="4" id="KW-0808">Transferase</keyword>
<evidence type="ECO:0000313" key="14">
    <source>
        <dbReference type="EMBL" id="QDZ08262.1"/>
    </source>
</evidence>
<dbReference type="RefSeq" id="WP_146572609.1">
    <property type="nucleotide sequence ID" value="NZ_CP042306.1"/>
</dbReference>
<dbReference type="SMART" id="SM00388">
    <property type="entry name" value="HisKA"/>
    <property type="match status" value="1"/>
</dbReference>
<feature type="domain" description="Response regulatory" evidence="11">
    <location>
        <begin position="714"/>
        <end position="824"/>
    </location>
</feature>
<protein>
    <recommendedName>
        <fullName evidence="2">histidine kinase</fullName>
        <ecNumber evidence="2">2.7.13.3</ecNumber>
    </recommendedName>
</protein>
<proteinExistence type="predicted"/>
<dbReference type="FunFam" id="3.30.565.10:FF:000006">
    <property type="entry name" value="Sensor histidine kinase WalK"/>
    <property type="match status" value="1"/>
</dbReference>
<accession>A0A5B8LL04</accession>
<dbReference type="InterPro" id="IPR003661">
    <property type="entry name" value="HisK_dim/P_dom"/>
</dbReference>
<keyword evidence="6" id="KW-0902">Two-component regulatory system</keyword>
<feature type="transmembrane region" description="Helical" evidence="9">
    <location>
        <begin position="195"/>
        <end position="216"/>
    </location>
</feature>
<dbReference type="Pfam" id="PF00512">
    <property type="entry name" value="HisKA"/>
    <property type="match status" value="1"/>
</dbReference>
<dbReference type="CDD" id="cd00082">
    <property type="entry name" value="HisKA"/>
    <property type="match status" value="1"/>
</dbReference>
<dbReference type="PRINTS" id="PR00344">
    <property type="entry name" value="BCTRLSENSOR"/>
</dbReference>
<dbReference type="SUPFAM" id="SSF55874">
    <property type="entry name" value="ATPase domain of HSP90 chaperone/DNA topoisomerase II/histidine kinase"/>
    <property type="match status" value="1"/>
</dbReference>
<dbReference type="FunFam" id="1.10.287.130:FF:000001">
    <property type="entry name" value="Two-component sensor histidine kinase"/>
    <property type="match status" value="1"/>
</dbReference>
<dbReference type="InterPro" id="IPR036890">
    <property type="entry name" value="HATPase_C_sf"/>
</dbReference>
<dbReference type="Proteomes" id="UP000315673">
    <property type="component" value="Chromosome"/>
</dbReference>
<keyword evidence="9" id="KW-0812">Transmembrane</keyword>
<sequence>MSDMSGIEAMAPRRPSMWRFVLATISVPILLIAMSLWLGSEYVVTENMRLQARASFDRQAEAGSLIAHIADAESSQRGYVITGDSAFLTDYGPARNAVTRTFAKLQADLAGQPEQARLLGQLRDLAGQKFAEMDAVLALRRAGGLDAAVARIREGKGKHLMDEMRSVSAAMLKVAARQRDESVNTYRARVDADRLGMWVGIAVVGGLLLAAALLIWRQSNARYRARLAAYSVAERNRSILDSTIDAIAILNPSGTIETINAAASTMLGYRPEELARRDISVLIKLLDRPVTFHERVGLIDGKLANPYLPDRRILHRDGHEIPVDIALGVMRLPDGDHIVASVRDISQRKRIERMKDELMSTVSHELRTPLTSVVGALGLLRAGSAGKIPAAAQRLVEIAENNSRRLIRLINDMLDIDRIQSGQLGLDRRPLDLREVVQRACEGSEGLASSAGIRIACDVPDTPVLVAGDADRLLQVIANLTSNAVRASPPDGTVTIGLTQTDGKAQVAVDDEGAGVPTEFRDRIFGRFERAEGEQSPGTGLGLAISREIIGRHDGTIRFEDRSGGGTRFAFVLDLWRERQLDTKPADDPQILIVEDDADMADTLRQMVVAIGHGAHCVGTAADARAALATGTYSALLLDLNLPDESGLSVARSLRTANGHSSLPIVVVSGLTREGAVEATPLDFVDWLQKPVDPNRLADAVRRAIGRSGAAQPVILHLDDDEDILDIVGSALSPHARVVKATDLAGARKLLETESPDAAILDLHLGEGSGLELLPMLTDKDGLAVPTIIFSAHDVDAAAASQVSAVLVKSRGSLPDLKATVRRILDDSPEGVT</sequence>
<evidence type="ECO:0000256" key="1">
    <source>
        <dbReference type="ARBA" id="ARBA00000085"/>
    </source>
</evidence>
<name>A0A5B8LL04_9SPHN</name>
<dbReference type="InterPro" id="IPR004358">
    <property type="entry name" value="Sig_transdc_His_kin-like_C"/>
</dbReference>
<dbReference type="Gene3D" id="1.10.287.130">
    <property type="match status" value="1"/>
</dbReference>
<evidence type="ECO:0000256" key="9">
    <source>
        <dbReference type="SAM" id="Phobius"/>
    </source>
</evidence>
<dbReference type="InterPro" id="IPR003594">
    <property type="entry name" value="HATPase_dom"/>
</dbReference>
<dbReference type="OrthoDB" id="9801651at2"/>
<dbReference type="CDD" id="cd00156">
    <property type="entry name" value="REC"/>
    <property type="match status" value="1"/>
</dbReference>
<dbReference type="InterPro" id="IPR011006">
    <property type="entry name" value="CheY-like_superfamily"/>
</dbReference>
<dbReference type="PROSITE" id="PS50110">
    <property type="entry name" value="RESPONSE_REGULATORY"/>
    <property type="match status" value="2"/>
</dbReference>
<dbReference type="CDD" id="cd19410">
    <property type="entry name" value="HK9-like_sensor"/>
    <property type="match status" value="1"/>
</dbReference>
<dbReference type="PROSITE" id="PS50113">
    <property type="entry name" value="PAC"/>
    <property type="match status" value="1"/>
</dbReference>
<dbReference type="NCBIfam" id="TIGR00229">
    <property type="entry name" value="sensory_box"/>
    <property type="match status" value="1"/>
</dbReference>
<dbReference type="PROSITE" id="PS50109">
    <property type="entry name" value="HIS_KIN"/>
    <property type="match status" value="1"/>
</dbReference>
<feature type="domain" description="PAS" evidence="12">
    <location>
        <begin position="232"/>
        <end position="286"/>
    </location>
</feature>
<evidence type="ECO:0000259" key="13">
    <source>
        <dbReference type="PROSITE" id="PS50113"/>
    </source>
</evidence>
<organism evidence="14 15">
    <name type="scientific">Sphingomonas panacisoli</name>
    <dbReference type="NCBI Taxonomy" id="1813879"/>
    <lineage>
        <taxon>Bacteria</taxon>
        <taxon>Pseudomonadati</taxon>
        <taxon>Pseudomonadota</taxon>
        <taxon>Alphaproteobacteria</taxon>
        <taxon>Sphingomonadales</taxon>
        <taxon>Sphingomonadaceae</taxon>
        <taxon>Sphingomonas</taxon>
    </lineage>
</organism>
<evidence type="ECO:0000256" key="7">
    <source>
        <dbReference type="ARBA" id="ARBA00023136"/>
    </source>
</evidence>
<dbReference type="GO" id="GO:0009927">
    <property type="term" value="F:histidine phosphotransfer kinase activity"/>
    <property type="evidence" value="ECO:0007669"/>
    <property type="project" value="TreeGrafter"/>
</dbReference>
<gene>
    <name evidence="14" type="ORF">FPZ24_12905</name>
</gene>
<evidence type="ECO:0000313" key="15">
    <source>
        <dbReference type="Proteomes" id="UP000315673"/>
    </source>
</evidence>
<evidence type="ECO:0000259" key="10">
    <source>
        <dbReference type="PROSITE" id="PS50109"/>
    </source>
</evidence>
<keyword evidence="5" id="KW-0418">Kinase</keyword>
<evidence type="ECO:0000259" key="11">
    <source>
        <dbReference type="PROSITE" id="PS50110"/>
    </source>
</evidence>
<dbReference type="GO" id="GO:0005886">
    <property type="term" value="C:plasma membrane"/>
    <property type="evidence" value="ECO:0007669"/>
    <property type="project" value="TreeGrafter"/>
</dbReference>
<feature type="modified residue" description="4-aspartylphosphate" evidence="8">
    <location>
        <position position="762"/>
    </location>
</feature>
<keyword evidence="3 8" id="KW-0597">Phosphoprotein</keyword>
<dbReference type="GO" id="GO:0000155">
    <property type="term" value="F:phosphorelay sensor kinase activity"/>
    <property type="evidence" value="ECO:0007669"/>
    <property type="project" value="InterPro"/>
</dbReference>
<dbReference type="Pfam" id="PF00072">
    <property type="entry name" value="Response_reg"/>
    <property type="match status" value="2"/>
</dbReference>
<dbReference type="Gene3D" id="3.30.565.10">
    <property type="entry name" value="Histidine kinase-like ATPase, C-terminal domain"/>
    <property type="match status" value="1"/>
</dbReference>
<reference evidence="14 15" key="1">
    <citation type="submission" date="2019-07" db="EMBL/GenBank/DDBJ databases">
        <title>Full genome sequence of Sphingomonas sp. 4R-6-7(HKS19).</title>
        <authorList>
            <person name="Im W.-T."/>
        </authorList>
    </citation>
    <scope>NUCLEOTIDE SEQUENCE [LARGE SCALE GENOMIC DNA]</scope>
    <source>
        <strain evidence="14 15">HKS19</strain>
    </source>
</reference>
<keyword evidence="15" id="KW-1185">Reference proteome</keyword>
<dbReference type="PROSITE" id="PS50112">
    <property type="entry name" value="PAS"/>
    <property type="match status" value="1"/>
</dbReference>
<dbReference type="SUPFAM" id="SSF52172">
    <property type="entry name" value="CheY-like"/>
    <property type="match status" value="2"/>
</dbReference>
<feature type="transmembrane region" description="Helical" evidence="9">
    <location>
        <begin position="20"/>
        <end position="39"/>
    </location>
</feature>
<dbReference type="Pfam" id="PF05227">
    <property type="entry name" value="CHASE3"/>
    <property type="match status" value="1"/>
</dbReference>
<dbReference type="Pfam" id="PF02518">
    <property type="entry name" value="HATPase_c"/>
    <property type="match status" value="1"/>
</dbReference>
<dbReference type="InterPro" id="IPR000700">
    <property type="entry name" value="PAS-assoc_C"/>
</dbReference>
<dbReference type="CDD" id="cd00130">
    <property type="entry name" value="PAS"/>
    <property type="match status" value="1"/>
</dbReference>
<evidence type="ECO:0000256" key="3">
    <source>
        <dbReference type="ARBA" id="ARBA00022553"/>
    </source>
</evidence>
<dbReference type="AlphaFoldDB" id="A0A5B8LL04"/>
<dbReference type="Gene3D" id="3.40.50.2300">
    <property type="match status" value="2"/>
</dbReference>
<comment type="catalytic activity">
    <reaction evidence="1">
        <text>ATP + protein L-histidine = ADP + protein N-phospho-L-histidine.</text>
        <dbReference type="EC" id="2.7.13.3"/>
    </reaction>
</comment>
<dbReference type="SMART" id="SM00387">
    <property type="entry name" value="HATPase_c"/>
    <property type="match status" value="1"/>
</dbReference>
<feature type="modified residue" description="4-aspartylphosphate" evidence="8">
    <location>
        <position position="639"/>
    </location>
</feature>
<dbReference type="Pfam" id="PF13426">
    <property type="entry name" value="PAS_9"/>
    <property type="match status" value="1"/>
</dbReference>
<feature type="domain" description="Response regulatory" evidence="11">
    <location>
        <begin position="590"/>
        <end position="705"/>
    </location>
</feature>
<dbReference type="SMART" id="SM00091">
    <property type="entry name" value="PAS"/>
    <property type="match status" value="1"/>
</dbReference>
<dbReference type="InterPro" id="IPR035965">
    <property type="entry name" value="PAS-like_dom_sf"/>
</dbReference>
<dbReference type="InterPro" id="IPR000014">
    <property type="entry name" value="PAS"/>
</dbReference>
<dbReference type="PANTHER" id="PTHR43047:SF72">
    <property type="entry name" value="OSMOSENSING HISTIDINE PROTEIN KINASE SLN1"/>
    <property type="match status" value="1"/>
</dbReference>
<dbReference type="SUPFAM" id="SSF47384">
    <property type="entry name" value="Homodimeric domain of signal transducing histidine kinase"/>
    <property type="match status" value="1"/>
</dbReference>
<evidence type="ECO:0000256" key="4">
    <source>
        <dbReference type="ARBA" id="ARBA00022679"/>
    </source>
</evidence>
<evidence type="ECO:0000256" key="6">
    <source>
        <dbReference type="ARBA" id="ARBA00023012"/>
    </source>
</evidence>
<dbReference type="InterPro" id="IPR007891">
    <property type="entry name" value="CHASE3"/>
</dbReference>
<dbReference type="SUPFAM" id="SSF55785">
    <property type="entry name" value="PYP-like sensor domain (PAS domain)"/>
    <property type="match status" value="1"/>
</dbReference>
<dbReference type="EC" id="2.7.13.3" evidence="2"/>
<evidence type="ECO:0000256" key="5">
    <source>
        <dbReference type="ARBA" id="ARBA00022777"/>
    </source>
</evidence>
<dbReference type="InterPro" id="IPR001789">
    <property type="entry name" value="Sig_transdc_resp-reg_receiver"/>
</dbReference>
<dbReference type="PANTHER" id="PTHR43047">
    <property type="entry name" value="TWO-COMPONENT HISTIDINE PROTEIN KINASE"/>
    <property type="match status" value="1"/>
</dbReference>
<feature type="domain" description="Histidine kinase" evidence="10">
    <location>
        <begin position="361"/>
        <end position="577"/>
    </location>
</feature>
<dbReference type="SMART" id="SM00448">
    <property type="entry name" value="REC"/>
    <property type="match status" value="2"/>
</dbReference>
<dbReference type="Gene3D" id="3.30.450.20">
    <property type="entry name" value="PAS domain"/>
    <property type="match status" value="1"/>
</dbReference>
<dbReference type="EMBL" id="CP042306">
    <property type="protein sequence ID" value="QDZ08262.1"/>
    <property type="molecule type" value="Genomic_DNA"/>
</dbReference>